<gene>
    <name evidence="3" type="ORF">GT348_04325</name>
</gene>
<dbReference type="InterPro" id="IPR025877">
    <property type="entry name" value="MobA-like_NTP_Trfase"/>
</dbReference>
<evidence type="ECO:0000256" key="1">
    <source>
        <dbReference type="ARBA" id="ARBA00022842"/>
    </source>
</evidence>
<evidence type="ECO:0000259" key="2">
    <source>
        <dbReference type="Pfam" id="PF12804"/>
    </source>
</evidence>
<dbReference type="RefSeq" id="WP_160618670.1">
    <property type="nucleotide sequence ID" value="NZ_CP047652.1"/>
</dbReference>
<keyword evidence="3" id="KW-0808">Transferase</keyword>
<dbReference type="AlphaFoldDB" id="A0A6P1NGG8"/>
<dbReference type="Pfam" id="PF12804">
    <property type="entry name" value="NTP_transf_3"/>
    <property type="match status" value="1"/>
</dbReference>
<proteinExistence type="predicted"/>
<dbReference type="EMBL" id="CP047652">
    <property type="protein sequence ID" value="QHI95594.1"/>
    <property type="molecule type" value="Genomic_DNA"/>
</dbReference>
<evidence type="ECO:0000313" key="3">
    <source>
        <dbReference type="EMBL" id="QHI95594.1"/>
    </source>
</evidence>
<sequence>MKLPVIILAGSRSGERDPLALHGNVTHKALLNVGGKPMIERVVETIETIDELGPIWVSIENTECLNFLGNRINIIKSQPSPSESVLDALTKVGFPCLITTADHALLQKEWVKEFLDKSAKSEGDLTVGIATEKVIKRDVPGTKRTYIPLSNFSFSGCNLFWMRSEKASAVVALWKKLQQNRKHPFKMASTLGFLTLFKALIRCLSSKGLEKRLYHLTGASVRLITLSDGRAAVDVDKVEDLQLAEKLLAKL</sequence>
<accession>A0A6P1NGG8</accession>
<dbReference type="GO" id="GO:0016779">
    <property type="term" value="F:nucleotidyltransferase activity"/>
    <property type="evidence" value="ECO:0007669"/>
    <property type="project" value="UniProtKB-ARBA"/>
</dbReference>
<reference evidence="3 4" key="1">
    <citation type="submission" date="2020-01" db="EMBL/GenBank/DDBJ databases">
        <title>Genome sequencing of strain KACC 21507.</title>
        <authorList>
            <person name="Heo J."/>
            <person name="Kim S.-J."/>
            <person name="Kim J.-S."/>
            <person name="Hong S.-B."/>
            <person name="Kwon S.-W."/>
        </authorList>
    </citation>
    <scope>NUCLEOTIDE SEQUENCE [LARGE SCALE GENOMIC DNA]</scope>
    <source>
        <strain evidence="3 4">KACC 21507</strain>
    </source>
</reference>
<evidence type="ECO:0000313" key="4">
    <source>
        <dbReference type="Proteomes" id="UP000463975"/>
    </source>
</evidence>
<keyword evidence="1" id="KW-0460">Magnesium</keyword>
<keyword evidence="4" id="KW-1185">Reference proteome</keyword>
<dbReference type="Proteomes" id="UP000463975">
    <property type="component" value="Chromosome"/>
</dbReference>
<dbReference type="InterPro" id="IPR029044">
    <property type="entry name" value="Nucleotide-diphossugar_trans"/>
</dbReference>
<name>A0A6P1NGG8_9PROT</name>
<dbReference type="Gene3D" id="3.90.550.10">
    <property type="entry name" value="Spore Coat Polysaccharide Biosynthesis Protein SpsA, Chain A"/>
    <property type="match status" value="1"/>
</dbReference>
<feature type="domain" description="MobA-like NTP transferase" evidence="2">
    <location>
        <begin position="5"/>
        <end position="129"/>
    </location>
</feature>
<dbReference type="KEGG" id="bomb:GT348_04325"/>
<dbReference type="SUPFAM" id="SSF53448">
    <property type="entry name" value="Nucleotide-diphospho-sugar transferases"/>
    <property type="match status" value="1"/>
</dbReference>
<organism evidence="3 4">
    <name type="scientific">Aristophania vespae</name>
    <dbReference type="NCBI Taxonomy" id="2697033"/>
    <lineage>
        <taxon>Bacteria</taxon>
        <taxon>Pseudomonadati</taxon>
        <taxon>Pseudomonadota</taxon>
        <taxon>Alphaproteobacteria</taxon>
        <taxon>Acetobacterales</taxon>
        <taxon>Acetobacteraceae</taxon>
        <taxon>Aristophania</taxon>
    </lineage>
</organism>
<protein>
    <submittedName>
        <fullName evidence="3">NTP transferase domain-containing protein</fullName>
    </submittedName>
</protein>